<dbReference type="AlphaFoldDB" id="X1B6C1"/>
<evidence type="ECO:0000256" key="1">
    <source>
        <dbReference type="ARBA" id="ARBA00010231"/>
    </source>
</evidence>
<feature type="non-terminal residue" evidence="3">
    <location>
        <position position="182"/>
    </location>
</feature>
<dbReference type="Gene3D" id="3.40.120.10">
    <property type="entry name" value="Alpha-D-Glucose-1,6-Bisphosphate, subunit A, domain 3"/>
    <property type="match status" value="1"/>
</dbReference>
<feature type="domain" description="Alpha-D-phosphohexomutase alpha/beta/alpha" evidence="2">
    <location>
        <begin position="15"/>
        <end position="130"/>
    </location>
</feature>
<protein>
    <recommendedName>
        <fullName evidence="2">Alpha-D-phosphohexomutase alpha/beta/alpha domain-containing protein</fullName>
    </recommendedName>
</protein>
<sequence length="182" mass="20133">MALELGNILKRGIIAGRVNENLPPEMSTILGCLHGSTLKPNDILVMARDYHKDSRMLKRAYAAGILSTGVDILNLHDSTFPLLQFSIRRFGASGGAYFSTGHLYNNDVEITFLDAGGFIYTSSQLEELVRTSRKFPKNVRRAEPINIGKISSIPHTVDIYMKALPQFVNKAKISDANLKIVV</sequence>
<dbReference type="EMBL" id="BART01027143">
    <property type="protein sequence ID" value="GAG90620.1"/>
    <property type="molecule type" value="Genomic_DNA"/>
</dbReference>
<evidence type="ECO:0000259" key="2">
    <source>
        <dbReference type="Pfam" id="PF02878"/>
    </source>
</evidence>
<dbReference type="Pfam" id="PF02878">
    <property type="entry name" value="PGM_PMM_I"/>
    <property type="match status" value="1"/>
</dbReference>
<accession>X1B6C1</accession>
<dbReference type="GO" id="GO:0005975">
    <property type="term" value="P:carbohydrate metabolic process"/>
    <property type="evidence" value="ECO:0007669"/>
    <property type="project" value="InterPro"/>
</dbReference>
<name>X1B6C1_9ZZZZ</name>
<dbReference type="SUPFAM" id="SSF53738">
    <property type="entry name" value="Phosphoglucomutase, first 3 domains"/>
    <property type="match status" value="1"/>
</dbReference>
<proteinExistence type="inferred from homology"/>
<comment type="caution">
    <text evidence="3">The sequence shown here is derived from an EMBL/GenBank/DDBJ whole genome shotgun (WGS) entry which is preliminary data.</text>
</comment>
<organism evidence="3">
    <name type="scientific">marine sediment metagenome</name>
    <dbReference type="NCBI Taxonomy" id="412755"/>
    <lineage>
        <taxon>unclassified sequences</taxon>
        <taxon>metagenomes</taxon>
        <taxon>ecological metagenomes</taxon>
    </lineage>
</organism>
<reference evidence="3" key="1">
    <citation type="journal article" date="2014" name="Front. Microbiol.">
        <title>High frequency of phylogenetically diverse reductive dehalogenase-homologous genes in deep subseafloor sedimentary metagenomes.</title>
        <authorList>
            <person name="Kawai M."/>
            <person name="Futagami T."/>
            <person name="Toyoda A."/>
            <person name="Takaki Y."/>
            <person name="Nishi S."/>
            <person name="Hori S."/>
            <person name="Arai W."/>
            <person name="Tsubouchi T."/>
            <person name="Morono Y."/>
            <person name="Uchiyama I."/>
            <person name="Ito T."/>
            <person name="Fujiyama A."/>
            <person name="Inagaki F."/>
            <person name="Takami H."/>
        </authorList>
    </citation>
    <scope>NUCLEOTIDE SEQUENCE</scope>
    <source>
        <strain evidence="3">Expedition CK06-06</strain>
    </source>
</reference>
<evidence type="ECO:0000313" key="3">
    <source>
        <dbReference type="EMBL" id="GAG90620.1"/>
    </source>
</evidence>
<comment type="similarity">
    <text evidence="1">Belongs to the phosphohexose mutase family.</text>
</comment>
<dbReference type="InterPro" id="IPR005844">
    <property type="entry name" value="A-D-PHexomutase_a/b/a-I"/>
</dbReference>
<gene>
    <name evidence="3" type="ORF">S01H4_48200</name>
</gene>
<dbReference type="GO" id="GO:0016868">
    <property type="term" value="F:intramolecular phosphotransferase activity"/>
    <property type="evidence" value="ECO:0007669"/>
    <property type="project" value="InterPro"/>
</dbReference>
<dbReference type="InterPro" id="IPR016055">
    <property type="entry name" value="A-D-PHexomutase_a/b/a-I/II/III"/>
</dbReference>